<gene>
    <name evidence="2" type="ORF">TL08_07900</name>
</gene>
<keyword evidence="2" id="KW-0255">Endonuclease</keyword>
<dbReference type="InterPro" id="IPR052892">
    <property type="entry name" value="NA-targeting_endonuclease"/>
</dbReference>
<name>A0AAC9HN34_9PSEU</name>
<dbReference type="GO" id="GO:0008270">
    <property type="term" value="F:zinc ion binding"/>
    <property type="evidence" value="ECO:0007669"/>
    <property type="project" value="InterPro"/>
</dbReference>
<dbReference type="KEGG" id="ahm:TL08_07900"/>
<keyword evidence="3" id="KW-1185">Reference proteome</keyword>
<dbReference type="Gene3D" id="1.10.30.50">
    <property type="match status" value="1"/>
</dbReference>
<dbReference type="CDD" id="cd00085">
    <property type="entry name" value="HNHc"/>
    <property type="match status" value="1"/>
</dbReference>
<evidence type="ECO:0000313" key="3">
    <source>
        <dbReference type="Proteomes" id="UP000095210"/>
    </source>
</evidence>
<proteinExistence type="predicted"/>
<dbReference type="AlphaFoldDB" id="A0AAC9HN34"/>
<dbReference type="GO" id="GO:0004519">
    <property type="term" value="F:endonuclease activity"/>
    <property type="evidence" value="ECO:0007669"/>
    <property type="project" value="UniProtKB-KW"/>
</dbReference>
<keyword evidence="2" id="KW-0378">Hydrolase</keyword>
<sequence>MPDRQPTSVGAPAEWAPNAVVRTAGAKICSPSIVRAQPTPSPGLPVPKPAPMSPWARRQVLLLNATFEPLAALPLRRAVVLVICGKAEVVHDDPQGLAVHSVDTAQAVPSVIRLSRFVRVPYRGRVPLTRAALMLRDRYRCAYCAGRAETVDHVVPRSRGGSHSWENCVASCARCNHRKADRLLRELGWRLLVTPRAPAGPYWRLLAGGETDPLWLPYLGEPAA</sequence>
<protein>
    <submittedName>
        <fullName evidence="2">Restriction endonuclease</fullName>
    </submittedName>
</protein>
<dbReference type="RefSeq" id="WP_375791861.1">
    <property type="nucleotide sequence ID" value="NZ_CP014859.1"/>
</dbReference>
<evidence type="ECO:0000313" key="2">
    <source>
        <dbReference type="EMBL" id="AOS62397.1"/>
    </source>
</evidence>
<dbReference type="GO" id="GO:0003676">
    <property type="term" value="F:nucleic acid binding"/>
    <property type="evidence" value="ECO:0007669"/>
    <property type="project" value="InterPro"/>
</dbReference>
<dbReference type="FunFam" id="1.10.30.50:FF:000001">
    <property type="entry name" value="HNH endonuclease"/>
    <property type="match status" value="1"/>
</dbReference>
<dbReference type="Proteomes" id="UP000095210">
    <property type="component" value="Chromosome"/>
</dbReference>
<evidence type="ECO:0000259" key="1">
    <source>
        <dbReference type="SMART" id="SM00507"/>
    </source>
</evidence>
<reference evidence="3" key="1">
    <citation type="submission" date="2016-03" db="EMBL/GenBank/DDBJ databases">
        <title>Complete genome sequence of the type strain Actinoalloteichus hymeniacidonis DSM 45092.</title>
        <authorList>
            <person name="Schaffert L."/>
            <person name="Albersmeier A."/>
            <person name="Winkler A."/>
            <person name="Kalinowski J."/>
            <person name="Zotchev S."/>
            <person name="Ruckert C."/>
        </authorList>
    </citation>
    <scope>NUCLEOTIDE SEQUENCE [LARGE SCALE GENOMIC DNA]</scope>
    <source>
        <strain evidence="3">HPA177(T) (DSM 45092(T))</strain>
    </source>
</reference>
<dbReference type="Pfam" id="PF01844">
    <property type="entry name" value="HNH"/>
    <property type="match status" value="1"/>
</dbReference>
<accession>A0AAC9HN34</accession>
<organism evidence="2 3">
    <name type="scientific">Actinoalloteichus hymeniacidonis</name>
    <dbReference type="NCBI Taxonomy" id="340345"/>
    <lineage>
        <taxon>Bacteria</taxon>
        <taxon>Bacillati</taxon>
        <taxon>Actinomycetota</taxon>
        <taxon>Actinomycetes</taxon>
        <taxon>Pseudonocardiales</taxon>
        <taxon>Pseudonocardiaceae</taxon>
        <taxon>Actinoalloteichus</taxon>
    </lineage>
</organism>
<feature type="domain" description="HNH nuclease" evidence="1">
    <location>
        <begin position="128"/>
        <end position="177"/>
    </location>
</feature>
<dbReference type="EMBL" id="CP014859">
    <property type="protein sequence ID" value="AOS62397.1"/>
    <property type="molecule type" value="Genomic_DNA"/>
</dbReference>
<dbReference type="PANTHER" id="PTHR33877">
    <property type="entry name" value="SLL1193 PROTEIN"/>
    <property type="match status" value="1"/>
</dbReference>
<dbReference type="InterPro" id="IPR003615">
    <property type="entry name" value="HNH_nuc"/>
</dbReference>
<dbReference type="InterPro" id="IPR002711">
    <property type="entry name" value="HNH"/>
</dbReference>
<keyword evidence="2" id="KW-0540">Nuclease</keyword>
<dbReference type="PANTHER" id="PTHR33877:SF2">
    <property type="entry name" value="OS07G0170200 PROTEIN"/>
    <property type="match status" value="1"/>
</dbReference>
<dbReference type="SMART" id="SM00507">
    <property type="entry name" value="HNHc"/>
    <property type="match status" value="1"/>
</dbReference>